<proteinExistence type="predicted"/>
<feature type="transmembrane region" description="Helical" evidence="1">
    <location>
        <begin position="199"/>
        <end position="224"/>
    </location>
</feature>
<feature type="transmembrane region" description="Helical" evidence="1">
    <location>
        <begin position="230"/>
        <end position="254"/>
    </location>
</feature>
<evidence type="ECO:0000313" key="4">
    <source>
        <dbReference type="Proteomes" id="UP000007472"/>
    </source>
</evidence>
<dbReference type="PANTHER" id="PTHR32100">
    <property type="entry name" value="OMEGA-6 FATTY ACID DESATURASE, CHLOROPLASTIC"/>
    <property type="match status" value="1"/>
</dbReference>
<organism evidence="3 4">
    <name type="scientific">Taylorella equigenitalis (strain MCE9)</name>
    <dbReference type="NCBI Taxonomy" id="937774"/>
    <lineage>
        <taxon>Bacteria</taxon>
        <taxon>Pseudomonadati</taxon>
        <taxon>Pseudomonadota</taxon>
        <taxon>Betaproteobacteria</taxon>
        <taxon>Burkholderiales</taxon>
        <taxon>Alcaligenaceae</taxon>
        <taxon>Taylorella</taxon>
    </lineage>
</organism>
<dbReference type="GO" id="GO:0006629">
    <property type="term" value="P:lipid metabolic process"/>
    <property type="evidence" value="ECO:0007669"/>
    <property type="project" value="InterPro"/>
</dbReference>
<accession>A0A654KIY8</accession>
<dbReference type="KEGG" id="teq:TEQUI_1415"/>
<keyword evidence="1" id="KW-0812">Transmembrane</keyword>
<evidence type="ECO:0000256" key="1">
    <source>
        <dbReference type="SAM" id="Phobius"/>
    </source>
</evidence>
<feature type="domain" description="Fatty acid desaturase" evidence="2">
    <location>
        <begin position="69"/>
        <end position="327"/>
    </location>
</feature>
<protein>
    <submittedName>
        <fullName evidence="3">Fatty acid desaturase</fullName>
    </submittedName>
</protein>
<sequence length="368" mass="43164">MTPDKTTDMGLNLDPRPLAPNEQLPHRKIIRSWTQPFASKNTAWGLFLIAIDFVILGALLFGTVHFYAWWAKLIFALLAGFWIGRIFVIGHDLCHQAYFQSRKLNHIFGRICMLPSVSPYSLWDIGHNVVHHGYTNLKDVDFVWQPKSPEEYKAMSAGRKFLERIYRSGLGSGIYYIIEIWWKKMMFPSKKQMPTQRKIFFWDSMLCAGFGILWAAVVVWAAYATHQSPWVLLFFSWFLPLLMWFYMIGFVVYVHHTHTKVTWHEDKKEWAAAQPFVSTTVHLTFHYNMGALVHHIFEHTAHHVDMSIPLYHLKSAQAKLEHILPERIVIQPFSWGWYFRTAGACKLYDYKNKVWTDFDGNPITKHQV</sequence>
<dbReference type="EMBL" id="CP002456">
    <property type="protein sequence ID" value="ADU92329.1"/>
    <property type="molecule type" value="Genomic_DNA"/>
</dbReference>
<keyword evidence="1" id="KW-1133">Transmembrane helix</keyword>
<dbReference type="GO" id="GO:0016491">
    <property type="term" value="F:oxidoreductase activity"/>
    <property type="evidence" value="ECO:0007669"/>
    <property type="project" value="InterPro"/>
</dbReference>
<feature type="transmembrane region" description="Helical" evidence="1">
    <location>
        <begin position="43"/>
        <end position="67"/>
    </location>
</feature>
<name>A0A654KIY8_TAYEM</name>
<dbReference type="Pfam" id="PF00487">
    <property type="entry name" value="FA_desaturase"/>
    <property type="match status" value="1"/>
</dbReference>
<evidence type="ECO:0000313" key="3">
    <source>
        <dbReference type="EMBL" id="ADU92329.1"/>
    </source>
</evidence>
<dbReference type="AlphaFoldDB" id="A0A654KIY8"/>
<evidence type="ECO:0000259" key="2">
    <source>
        <dbReference type="Pfam" id="PF00487"/>
    </source>
</evidence>
<reference evidence="3 4" key="1">
    <citation type="journal article" date="2011" name="J. Bacteriol.">
        <title>Genome sequence of Taylorella equigenitalis MCE9, the causative agent of contagious equine metritis.</title>
        <authorList>
            <person name="Hebert L."/>
            <person name="Moumen B."/>
            <person name="Duquesne F."/>
            <person name="Breuil M.F."/>
            <person name="Laugier C."/>
            <person name="Batto J.M."/>
            <person name="Renault P."/>
            <person name="Petry S."/>
        </authorList>
    </citation>
    <scope>NUCLEOTIDE SEQUENCE [LARGE SCALE GENOMIC DNA]</scope>
    <source>
        <strain evidence="3 4">MCE9</strain>
    </source>
</reference>
<dbReference type="Proteomes" id="UP000007472">
    <property type="component" value="Chromosome"/>
</dbReference>
<dbReference type="InterPro" id="IPR005804">
    <property type="entry name" value="FA_desaturase_dom"/>
</dbReference>
<feature type="transmembrane region" description="Helical" evidence="1">
    <location>
        <begin position="73"/>
        <end position="94"/>
    </location>
</feature>
<dbReference type="InterPro" id="IPR012171">
    <property type="entry name" value="Fatty_acid_desaturase"/>
</dbReference>
<keyword evidence="1" id="KW-0472">Membrane</keyword>
<gene>
    <name evidence="3" type="ordered locus">TEQUI_1415</name>
</gene>